<evidence type="ECO:0000313" key="10">
    <source>
        <dbReference type="Proteomes" id="UP000297948"/>
    </source>
</evidence>
<evidence type="ECO:0000256" key="5">
    <source>
        <dbReference type="ARBA" id="ARBA00023049"/>
    </source>
</evidence>
<keyword evidence="10" id="KW-1185">Reference proteome</keyword>
<evidence type="ECO:0000259" key="8">
    <source>
        <dbReference type="Pfam" id="PF01435"/>
    </source>
</evidence>
<keyword evidence="5 6" id="KW-0482">Metalloprotease</keyword>
<sequence length="279" mass="30144">MTSVVTIMFSWPYRAPCAALGLWLGGGVGSLTGLLLATCSLAFGLGSPEHRVLRLLVDVVAVMAAWAFVAWVAKAFVAIHRGARKRRERHRALLALFGESVEHLSAVVLPSRQLLAYSVPGPRGGHAVISDSLLTEFTPEEIASVLAHEQAHLKQRHHLFGELSDALRTVLPKRRFTGRFAERFGSLIEMRADCAARTKCGRQATARALARWSGTREAEPVPALDCPVTIRRRHLLASERCCGSLTSQAVFGAALLAAVAPLALITTGGMAAVCRWICH</sequence>
<dbReference type="AlphaFoldDB" id="A0A4Z0HFG5"/>
<dbReference type="EMBL" id="SRID01000004">
    <property type="protein sequence ID" value="TGB18959.1"/>
    <property type="molecule type" value="Genomic_DNA"/>
</dbReference>
<keyword evidence="2" id="KW-0479">Metal-binding</keyword>
<evidence type="ECO:0000256" key="4">
    <source>
        <dbReference type="ARBA" id="ARBA00022833"/>
    </source>
</evidence>
<organism evidence="9 10">
    <name type="scientific">Streptomyces palmae</name>
    <dbReference type="NCBI Taxonomy" id="1701085"/>
    <lineage>
        <taxon>Bacteria</taxon>
        <taxon>Bacillati</taxon>
        <taxon>Actinomycetota</taxon>
        <taxon>Actinomycetes</taxon>
        <taxon>Kitasatosporales</taxon>
        <taxon>Streptomycetaceae</taxon>
        <taxon>Streptomyces</taxon>
    </lineage>
</organism>
<keyword evidence="4 6" id="KW-0862">Zinc</keyword>
<evidence type="ECO:0000256" key="1">
    <source>
        <dbReference type="ARBA" id="ARBA00022670"/>
    </source>
</evidence>
<dbReference type="GO" id="GO:0006508">
    <property type="term" value="P:proteolysis"/>
    <property type="evidence" value="ECO:0007669"/>
    <property type="project" value="UniProtKB-KW"/>
</dbReference>
<keyword evidence="3 6" id="KW-0378">Hydrolase</keyword>
<comment type="caution">
    <text evidence="9">The sequence shown here is derived from an EMBL/GenBank/DDBJ whole genome shotgun (WGS) entry which is preliminary data.</text>
</comment>
<feature type="transmembrane region" description="Helical" evidence="7">
    <location>
        <begin position="55"/>
        <end position="79"/>
    </location>
</feature>
<feature type="transmembrane region" description="Helical" evidence="7">
    <location>
        <begin position="20"/>
        <end position="43"/>
    </location>
</feature>
<comment type="cofactor">
    <cofactor evidence="6">
        <name>Zn(2+)</name>
        <dbReference type="ChEBI" id="CHEBI:29105"/>
    </cofactor>
    <text evidence="6">Binds 1 zinc ion per subunit.</text>
</comment>
<dbReference type="InterPro" id="IPR001915">
    <property type="entry name" value="Peptidase_M48"/>
</dbReference>
<dbReference type="GO" id="GO:0046872">
    <property type="term" value="F:metal ion binding"/>
    <property type="evidence" value="ECO:0007669"/>
    <property type="project" value="UniProtKB-KW"/>
</dbReference>
<gene>
    <name evidence="9" type="ORF">E4099_01075</name>
</gene>
<keyword evidence="7" id="KW-0812">Transmembrane</keyword>
<reference evidence="9 10" key="1">
    <citation type="submission" date="2019-03" db="EMBL/GenBank/DDBJ databases">
        <authorList>
            <person name="Gonzalez-Pimentel J.L."/>
        </authorList>
    </citation>
    <scope>NUCLEOTIDE SEQUENCE [LARGE SCALE GENOMIC DNA]</scope>
    <source>
        <strain evidence="9 10">JCM 31289</strain>
    </source>
</reference>
<accession>A0A4Z0HFG5</accession>
<evidence type="ECO:0000313" key="9">
    <source>
        <dbReference type="EMBL" id="TGB18959.1"/>
    </source>
</evidence>
<dbReference type="RefSeq" id="WP_135336965.1">
    <property type="nucleotide sequence ID" value="NZ_JBHLTX010000017.1"/>
</dbReference>
<dbReference type="CDD" id="cd07326">
    <property type="entry name" value="M56_BlaR1_MecR1_like"/>
    <property type="match status" value="1"/>
</dbReference>
<evidence type="ECO:0000256" key="7">
    <source>
        <dbReference type="SAM" id="Phobius"/>
    </source>
</evidence>
<dbReference type="Proteomes" id="UP000297948">
    <property type="component" value="Unassembled WGS sequence"/>
</dbReference>
<comment type="similarity">
    <text evidence="6">Belongs to the peptidase M48 family.</text>
</comment>
<keyword evidence="7" id="KW-0472">Membrane</keyword>
<evidence type="ECO:0000256" key="2">
    <source>
        <dbReference type="ARBA" id="ARBA00022723"/>
    </source>
</evidence>
<dbReference type="Gene3D" id="3.30.2010.10">
    <property type="entry name" value="Metalloproteases ('zincins'), catalytic domain"/>
    <property type="match status" value="1"/>
</dbReference>
<keyword evidence="1 6" id="KW-0645">Protease</keyword>
<protein>
    <submittedName>
        <fullName evidence="9">M56 family peptidase</fullName>
    </submittedName>
</protein>
<evidence type="ECO:0000256" key="6">
    <source>
        <dbReference type="RuleBase" id="RU003983"/>
    </source>
</evidence>
<evidence type="ECO:0000256" key="3">
    <source>
        <dbReference type="ARBA" id="ARBA00022801"/>
    </source>
</evidence>
<proteinExistence type="inferred from homology"/>
<name>A0A4Z0HFG5_9ACTN</name>
<dbReference type="GO" id="GO:0004222">
    <property type="term" value="F:metalloendopeptidase activity"/>
    <property type="evidence" value="ECO:0007669"/>
    <property type="project" value="InterPro"/>
</dbReference>
<dbReference type="OrthoDB" id="9785340at2"/>
<keyword evidence="7" id="KW-1133">Transmembrane helix</keyword>
<feature type="transmembrane region" description="Helical" evidence="7">
    <location>
        <begin position="250"/>
        <end position="278"/>
    </location>
</feature>
<dbReference type="Pfam" id="PF01435">
    <property type="entry name" value="Peptidase_M48"/>
    <property type="match status" value="1"/>
</dbReference>
<feature type="domain" description="Peptidase M48" evidence="8">
    <location>
        <begin position="106"/>
        <end position="160"/>
    </location>
</feature>